<gene>
    <name evidence="1" type="ORF">DPCES_5074</name>
</gene>
<sequence>MKKYLVDVYLPASGKHYDVFLPTGKQIGEATKLLVGIAQSLSGGSYKGTADAMLLNADNGEPLNRNDTVHDAGIRNSSRLILI</sequence>
<proteinExistence type="predicted"/>
<dbReference type="Gene3D" id="3.10.20.90">
    <property type="entry name" value="Phosphatidylinositol 3-kinase Catalytic Subunit, Chain A, domain 1"/>
    <property type="match status" value="1"/>
</dbReference>
<accession>A0A098B9B1</accession>
<organism evidence="1">
    <name type="scientific">Desulfitobacterium hafniense</name>
    <name type="common">Desulfitobacterium frappieri</name>
    <dbReference type="NCBI Taxonomy" id="49338"/>
    <lineage>
        <taxon>Bacteria</taxon>
        <taxon>Bacillati</taxon>
        <taxon>Bacillota</taxon>
        <taxon>Clostridia</taxon>
        <taxon>Eubacteriales</taxon>
        <taxon>Desulfitobacteriaceae</taxon>
        <taxon>Desulfitobacterium</taxon>
    </lineage>
</organism>
<dbReference type="AlphaFoldDB" id="A0A098B9B1"/>
<protein>
    <submittedName>
        <fullName evidence="1">Uncharacterized protein</fullName>
    </submittedName>
</protein>
<reference evidence="1" key="1">
    <citation type="submission" date="2014-07" db="EMBL/GenBank/DDBJ databases">
        <authorList>
            <person name="Hornung V.Bastian."/>
        </authorList>
    </citation>
    <scope>NUCLEOTIDE SEQUENCE</scope>
    <source>
        <strain evidence="1">PCE-S</strain>
    </source>
</reference>
<dbReference type="EMBL" id="LK996017">
    <property type="protein sequence ID" value="CDX04960.1"/>
    <property type="molecule type" value="Genomic_DNA"/>
</dbReference>
<dbReference type="PATRIC" id="fig|49338.4.peg.5459"/>
<evidence type="ECO:0000313" key="1">
    <source>
        <dbReference type="EMBL" id="CDX04960.1"/>
    </source>
</evidence>
<dbReference type="RefSeq" id="WP_208926620.1">
    <property type="nucleotide sequence ID" value="NZ_LK996017.1"/>
</dbReference>
<name>A0A098B9B1_DESHA</name>